<feature type="domain" description="Metallo-beta-lactamase" evidence="7">
    <location>
        <begin position="486"/>
        <end position="692"/>
    </location>
</feature>
<protein>
    <submittedName>
        <fullName evidence="8">DNA internalization-related competence protein ComEC/Rec2</fullName>
    </submittedName>
</protein>
<dbReference type="PANTHER" id="PTHR30619">
    <property type="entry name" value="DNA INTERNALIZATION/COMPETENCE PROTEIN COMEC/REC2"/>
    <property type="match status" value="1"/>
</dbReference>
<feature type="transmembrane region" description="Helical" evidence="6">
    <location>
        <begin position="366"/>
        <end position="386"/>
    </location>
</feature>
<feature type="transmembrane region" description="Helical" evidence="6">
    <location>
        <begin position="297"/>
        <end position="315"/>
    </location>
</feature>
<reference evidence="9" key="1">
    <citation type="journal article" date="2019" name="Int. J. Syst. Evol. Microbiol.">
        <title>The Global Catalogue of Microorganisms (GCM) 10K type strain sequencing project: providing services to taxonomists for standard genome sequencing and annotation.</title>
        <authorList>
            <consortium name="The Broad Institute Genomics Platform"/>
            <consortium name="The Broad Institute Genome Sequencing Center for Infectious Disease"/>
            <person name="Wu L."/>
            <person name="Ma J."/>
        </authorList>
    </citation>
    <scope>NUCLEOTIDE SEQUENCE [LARGE SCALE GENOMIC DNA]</scope>
    <source>
        <strain evidence="9">CCM 8895</strain>
    </source>
</reference>
<gene>
    <name evidence="8" type="ORF">ACFP1F_06580</name>
</gene>
<dbReference type="SMART" id="SM00849">
    <property type="entry name" value="Lactamase_B"/>
    <property type="match status" value="1"/>
</dbReference>
<dbReference type="EMBL" id="JBHSSN010000014">
    <property type="protein sequence ID" value="MFC6323397.1"/>
    <property type="molecule type" value="Genomic_DNA"/>
</dbReference>
<evidence type="ECO:0000313" key="9">
    <source>
        <dbReference type="Proteomes" id="UP001596186"/>
    </source>
</evidence>
<dbReference type="NCBIfam" id="TIGR00361">
    <property type="entry name" value="ComEC_Rec2"/>
    <property type="match status" value="1"/>
</dbReference>
<feature type="transmembrane region" description="Helical" evidence="6">
    <location>
        <begin position="459"/>
        <end position="477"/>
    </location>
</feature>
<feature type="transmembrane region" description="Helical" evidence="6">
    <location>
        <begin position="24"/>
        <end position="40"/>
    </location>
</feature>
<dbReference type="InterPro" id="IPR004477">
    <property type="entry name" value="ComEC_N"/>
</dbReference>
<dbReference type="Pfam" id="PF03772">
    <property type="entry name" value="Competence"/>
    <property type="match status" value="1"/>
</dbReference>
<evidence type="ECO:0000256" key="6">
    <source>
        <dbReference type="SAM" id="Phobius"/>
    </source>
</evidence>
<dbReference type="RefSeq" id="WP_125592234.1">
    <property type="nucleotide sequence ID" value="NZ_JBHSSN010000014.1"/>
</dbReference>
<evidence type="ECO:0000313" key="8">
    <source>
        <dbReference type="EMBL" id="MFC6323397.1"/>
    </source>
</evidence>
<sequence length="752" mass="86212">MKNYFIFPALLCYFMAEVLTSDHKIIWIILMLLLLLRVILLKRPLLMLLMILLGGTFFIRVNNIKATSEINPQESKLVIFPDHTKINGDLLSGDTLVDGQNVRFIYQLKNLKEKQMWQSLSDPVEFIGSIDNVEKIKATRNPGEFDYQKFLSNKNIYYSIKLVKMNDLKTYIPKTIVERINVLRIHYLKKLNTLPKWLKIHSQSLLLGYSNGEEKDFFSSLSVLGIIHLFSLSGLHVLIFVTFFRKFFSTIKVIRELTDWMLLFLLPAYGVLVGSKIGIWRAILLTLIGIILTKSKLQFSSLDIFSLTLMICLFVQPKSILDMGGQLSFLLSFSLLFIYKSSNALMATFKLNLVSLPIISTYTYQFSWLILIANLLFVPFFSYVILPTTILSSILPDLSIWNLVNDFFEIIYSFLENISLNRQFILITGKFSLVVVLILIVLSLFNLETKNVKNIYLKSYLFVFTMAIIFNKVPLFGQVSLIDVGQGDSILITTPFIRKTFLIDTGGKLSFPQRNWQKRSSKNQVETSTIPYLKSKGINKIDRVFLSHKDVDHMGNLPTLLDQFPVLEVSFGSGLQDNKSIKTIINEHPKIKFTSLKQGDNFETNGIIWNVLWPKKRSIGENGDSLTLLASINGKSWLFTGDLDIDSEKKILNDYQIKIDYLKAGHHGSKTSSGNDLLKKAKPDIAFISAGVNNRYGHPNKETIKRYDNHQVQHMNTADYGMITWYYYPLMQNNKIKTFLKGELIENNGIKK</sequence>
<feature type="transmembrane region" description="Helical" evidence="6">
    <location>
        <begin position="327"/>
        <end position="346"/>
    </location>
</feature>
<feature type="transmembrane region" description="Helical" evidence="6">
    <location>
        <begin position="398"/>
        <end position="415"/>
    </location>
</feature>
<comment type="subcellular location">
    <subcellularLocation>
        <location evidence="1">Cell membrane</location>
        <topology evidence="1">Multi-pass membrane protein</topology>
    </subcellularLocation>
</comment>
<evidence type="ECO:0000256" key="1">
    <source>
        <dbReference type="ARBA" id="ARBA00004651"/>
    </source>
</evidence>
<accession>A0ABW1UXD4</accession>
<dbReference type="CDD" id="cd07731">
    <property type="entry name" value="ComA-like_MBL-fold"/>
    <property type="match status" value="1"/>
</dbReference>
<organism evidence="8 9">
    <name type="scientific">Companilactobacillus baiquanensis</name>
    <dbReference type="NCBI Taxonomy" id="2486005"/>
    <lineage>
        <taxon>Bacteria</taxon>
        <taxon>Bacillati</taxon>
        <taxon>Bacillota</taxon>
        <taxon>Bacilli</taxon>
        <taxon>Lactobacillales</taxon>
        <taxon>Lactobacillaceae</taxon>
        <taxon>Companilactobacillus</taxon>
    </lineage>
</organism>
<dbReference type="Proteomes" id="UP001596186">
    <property type="component" value="Unassembled WGS sequence"/>
</dbReference>
<keyword evidence="5 6" id="KW-0472">Membrane</keyword>
<dbReference type="Gene3D" id="3.60.15.10">
    <property type="entry name" value="Ribonuclease Z/Hydroxyacylglutathione hydrolase-like"/>
    <property type="match status" value="1"/>
</dbReference>
<dbReference type="InterPro" id="IPR036866">
    <property type="entry name" value="RibonucZ/Hydroxyglut_hydro"/>
</dbReference>
<evidence type="ECO:0000256" key="5">
    <source>
        <dbReference type="ARBA" id="ARBA00023136"/>
    </source>
</evidence>
<feature type="transmembrane region" description="Helical" evidence="6">
    <location>
        <begin position="262"/>
        <end position="291"/>
    </location>
</feature>
<feature type="transmembrane region" description="Helical" evidence="6">
    <location>
        <begin position="217"/>
        <end position="241"/>
    </location>
</feature>
<keyword evidence="2" id="KW-1003">Cell membrane</keyword>
<dbReference type="SUPFAM" id="SSF56281">
    <property type="entry name" value="Metallo-hydrolase/oxidoreductase"/>
    <property type="match status" value="1"/>
</dbReference>
<evidence type="ECO:0000256" key="3">
    <source>
        <dbReference type="ARBA" id="ARBA00022692"/>
    </source>
</evidence>
<dbReference type="PANTHER" id="PTHR30619:SF1">
    <property type="entry name" value="RECOMBINATION PROTEIN 2"/>
    <property type="match status" value="1"/>
</dbReference>
<dbReference type="InterPro" id="IPR004797">
    <property type="entry name" value="Competence_ComEC/Rec2"/>
</dbReference>
<dbReference type="InterPro" id="IPR052159">
    <property type="entry name" value="Competence_DNA_uptake"/>
</dbReference>
<keyword evidence="9" id="KW-1185">Reference proteome</keyword>
<comment type="caution">
    <text evidence="8">The sequence shown here is derived from an EMBL/GenBank/DDBJ whole genome shotgun (WGS) entry which is preliminary data.</text>
</comment>
<evidence type="ECO:0000256" key="2">
    <source>
        <dbReference type="ARBA" id="ARBA00022475"/>
    </source>
</evidence>
<dbReference type="InterPro" id="IPR001279">
    <property type="entry name" value="Metallo-B-lactamas"/>
</dbReference>
<evidence type="ECO:0000259" key="7">
    <source>
        <dbReference type="SMART" id="SM00849"/>
    </source>
</evidence>
<proteinExistence type="predicted"/>
<feature type="transmembrane region" description="Helical" evidence="6">
    <location>
        <begin position="427"/>
        <end position="447"/>
    </location>
</feature>
<dbReference type="NCBIfam" id="TIGR00360">
    <property type="entry name" value="ComEC_N-term"/>
    <property type="match status" value="1"/>
</dbReference>
<name>A0ABW1UXD4_9LACO</name>
<keyword evidence="4 6" id="KW-1133">Transmembrane helix</keyword>
<dbReference type="Pfam" id="PF00753">
    <property type="entry name" value="Lactamase_B"/>
    <property type="match status" value="1"/>
</dbReference>
<dbReference type="InterPro" id="IPR035681">
    <property type="entry name" value="ComA-like_MBL"/>
</dbReference>
<keyword evidence="3 6" id="KW-0812">Transmembrane</keyword>
<evidence type="ECO:0000256" key="4">
    <source>
        <dbReference type="ARBA" id="ARBA00022989"/>
    </source>
</evidence>